<accession>A0ABP1AF13</accession>
<evidence type="ECO:0000313" key="1">
    <source>
        <dbReference type="EMBL" id="CAK9861140.1"/>
    </source>
</evidence>
<dbReference type="Proteomes" id="UP001497522">
    <property type="component" value="Chromosome 11"/>
</dbReference>
<dbReference type="EMBL" id="OZ023712">
    <property type="protein sequence ID" value="CAK9861140.1"/>
    <property type="molecule type" value="Genomic_DNA"/>
</dbReference>
<proteinExistence type="predicted"/>
<name>A0ABP1AF13_9BRYO</name>
<sequence length="102" mass="10777">MSAAVKETVNKSKISLLPGFSFNQDVAQEGRCPLPPLFMSCEDIEQSLLAETAGSDLLLGLQVSPSIGSSAVDVTSVSHHLLSLRQKQTCRSKTLSNGGSET</sequence>
<organism evidence="1 2">
    <name type="scientific">Sphagnum jensenii</name>
    <dbReference type="NCBI Taxonomy" id="128206"/>
    <lineage>
        <taxon>Eukaryota</taxon>
        <taxon>Viridiplantae</taxon>
        <taxon>Streptophyta</taxon>
        <taxon>Embryophyta</taxon>
        <taxon>Bryophyta</taxon>
        <taxon>Sphagnophytina</taxon>
        <taxon>Sphagnopsida</taxon>
        <taxon>Sphagnales</taxon>
        <taxon>Sphagnaceae</taxon>
        <taxon>Sphagnum</taxon>
    </lineage>
</organism>
<gene>
    <name evidence="1" type="ORF">CSSPJE1EN2_LOCUS4135</name>
</gene>
<reference evidence="1" key="1">
    <citation type="submission" date="2024-03" db="EMBL/GenBank/DDBJ databases">
        <authorList>
            <consortium name="ELIXIR-Norway"/>
            <consortium name="Elixir Norway"/>
        </authorList>
    </citation>
    <scope>NUCLEOTIDE SEQUENCE</scope>
</reference>
<protein>
    <submittedName>
        <fullName evidence="1">Uncharacterized protein</fullName>
    </submittedName>
</protein>
<evidence type="ECO:0000313" key="2">
    <source>
        <dbReference type="Proteomes" id="UP001497522"/>
    </source>
</evidence>
<keyword evidence="2" id="KW-1185">Reference proteome</keyword>